<organism evidence="6 7">
    <name type="scientific">Dicentrarchus labrax</name>
    <name type="common">European seabass</name>
    <name type="synonym">Morone labrax</name>
    <dbReference type="NCBI Taxonomy" id="13489"/>
    <lineage>
        <taxon>Eukaryota</taxon>
        <taxon>Metazoa</taxon>
        <taxon>Chordata</taxon>
        <taxon>Craniata</taxon>
        <taxon>Vertebrata</taxon>
        <taxon>Euteleostomi</taxon>
        <taxon>Actinopterygii</taxon>
        <taxon>Neopterygii</taxon>
        <taxon>Teleostei</taxon>
        <taxon>Neoteleostei</taxon>
        <taxon>Acanthomorphata</taxon>
        <taxon>Eupercaria</taxon>
        <taxon>Moronidae</taxon>
        <taxon>Dicentrarchus</taxon>
    </lineage>
</organism>
<dbReference type="InterPro" id="IPR042235">
    <property type="entry name" value="ZP-C_dom"/>
</dbReference>
<name>A0A8C4ESZ4_DICLA</name>
<dbReference type="InterPro" id="IPR055356">
    <property type="entry name" value="ZP-N"/>
</dbReference>
<dbReference type="PANTHER" id="PTHR14002:SF59">
    <property type="entry name" value="CUB AND ZONA PELLUCIDA-LIKE DOMAIN-CONTAINING PROTEIN 1-RELATED"/>
    <property type="match status" value="1"/>
</dbReference>
<gene>
    <name evidence="6" type="primary">LOC127351328</name>
</gene>
<evidence type="ECO:0000256" key="1">
    <source>
        <dbReference type="ARBA" id="ARBA00022729"/>
    </source>
</evidence>
<dbReference type="Ensembl" id="ENSDLAT00005024301.2">
    <property type="protein sequence ID" value="ENSDLAP00005022700.2"/>
    <property type="gene ID" value="ENSDLAG00005010448.2"/>
</dbReference>
<dbReference type="GeneID" id="127351328"/>
<evidence type="ECO:0000256" key="3">
    <source>
        <dbReference type="SAM" id="Phobius"/>
    </source>
</evidence>
<dbReference type="Gene3D" id="2.60.40.4100">
    <property type="entry name" value="Zona pellucida, ZP-C domain"/>
    <property type="match status" value="1"/>
</dbReference>
<dbReference type="AlphaFoldDB" id="A0A8C4ESZ4"/>
<reference evidence="6" key="1">
    <citation type="submission" date="2025-08" db="UniProtKB">
        <authorList>
            <consortium name="Ensembl"/>
        </authorList>
    </citation>
    <scope>IDENTIFICATION</scope>
</reference>
<dbReference type="RefSeq" id="XP_051234743.1">
    <property type="nucleotide sequence ID" value="XM_051378783.1"/>
</dbReference>
<keyword evidence="2" id="KW-1015">Disulfide bond</keyword>
<keyword evidence="7" id="KW-1185">Reference proteome</keyword>
<dbReference type="Gene3D" id="2.60.40.3210">
    <property type="entry name" value="Zona pellucida, ZP-N domain"/>
    <property type="match status" value="1"/>
</dbReference>
<dbReference type="OrthoDB" id="10063988at2759"/>
<dbReference type="Pfam" id="PF00100">
    <property type="entry name" value="Zona_pellucida"/>
    <property type="match status" value="1"/>
</dbReference>
<feature type="chain" id="PRO_5035833981" description="ZP domain-containing protein" evidence="4">
    <location>
        <begin position="20"/>
        <end position="749"/>
    </location>
</feature>
<keyword evidence="3" id="KW-0812">Transmembrane</keyword>
<dbReference type="OMA" id="GRWCQSE"/>
<reference evidence="6" key="2">
    <citation type="submission" date="2025-09" db="UniProtKB">
        <authorList>
            <consortium name="Ensembl"/>
        </authorList>
    </citation>
    <scope>IDENTIFICATION</scope>
</reference>
<sequence length="749" mass="82211">MEAGAVLLLLFALCGFASTQSFYGDSINFKTPHKKADGTFTVTFDHRQNGRDSCVNQSSYTCDGGVCTGFSMSSVLQTDQDSLGQKLWCQSEGQTTATVSTNKTTLSLRAAGCCWVSNVEGKTNWTSHAELDLGTRSDSHALNSCPVTTTVSSLRVPQNCFSRVQLLAHDPDADKVKCRFAEDATVPTNFTLNETTCTLTSTGEIPIGVHVFELMLEDFSTKNLTLTYADGTSATRTASDGAAPLCKVKLQFSMEVLSAISNCAPGNVQPMFLSKTPSHGDILHATAGQKFQLTAEAQASHSSIYDFQVSGPRNMTKVFSDGQNGKAEVTLSWTPDQSDLYRFIPVCFTAETNATQSEMRCVVVMVIQASIIQGKANVKCSPNKMEVAIDKSSMPDIDENFLKLRDPSCSFTSNGTHIMASMSFSTCGTKAEDKGDFLVFKNEINSFELASEIIVRRKTVKIDFSCQFPKTISISSYYNLHKSDYIFTESSFGSFGYTFEIFRDGNFTNKVEASAYPVEVKLLEKVYMGIQAESELPNVTLFVESCKATPDDNPDNTLYYDLIKNGCLQDETVKVYPSNQTVFNFEVQAFKFTGNYDQVYITCSVILCEPGSSFSRCAQGCLTDASRRRRKRELTKETDSHYIIQGPLRFVGQGVPSAAVDDNFNNVVMEKIEKIETPITTAIPPPASSDTKSSGGGGVIREILNTNTSTLIFASAFIVSLVVMAVMVAYFTRKRKAEDRKLLISDWEN</sequence>
<evidence type="ECO:0000256" key="4">
    <source>
        <dbReference type="SAM" id="SignalP"/>
    </source>
</evidence>
<keyword evidence="1 4" id="KW-0732">Signal</keyword>
<accession>A0A8C4ESZ4</accession>
<keyword evidence="3" id="KW-1133">Transmembrane helix</keyword>
<keyword evidence="3" id="KW-0472">Membrane</keyword>
<dbReference type="PROSITE" id="PS51034">
    <property type="entry name" value="ZP_2"/>
    <property type="match status" value="1"/>
</dbReference>
<feature type="domain" description="ZP" evidence="5">
    <location>
        <begin position="379"/>
        <end position="624"/>
    </location>
</feature>
<protein>
    <recommendedName>
        <fullName evidence="5">ZP domain-containing protein</fullName>
    </recommendedName>
</protein>
<dbReference type="Proteomes" id="UP000694389">
    <property type="component" value="Unassembled WGS sequence"/>
</dbReference>
<evidence type="ECO:0000256" key="2">
    <source>
        <dbReference type="ARBA" id="ARBA00023157"/>
    </source>
</evidence>
<evidence type="ECO:0000313" key="7">
    <source>
        <dbReference type="Proteomes" id="UP000694389"/>
    </source>
</evidence>
<dbReference type="SMART" id="SM00241">
    <property type="entry name" value="ZP"/>
    <property type="match status" value="1"/>
</dbReference>
<dbReference type="Pfam" id="PF23344">
    <property type="entry name" value="ZP-N"/>
    <property type="match status" value="1"/>
</dbReference>
<evidence type="ECO:0000313" key="6">
    <source>
        <dbReference type="Ensembl" id="ENSDLAP00005022700.2"/>
    </source>
</evidence>
<proteinExistence type="predicted"/>
<dbReference type="GeneTree" id="ENSGT00940000163723"/>
<evidence type="ECO:0000259" key="5">
    <source>
        <dbReference type="PROSITE" id="PS51034"/>
    </source>
</evidence>
<feature type="transmembrane region" description="Helical" evidence="3">
    <location>
        <begin position="711"/>
        <end position="731"/>
    </location>
</feature>
<dbReference type="InterPro" id="IPR001507">
    <property type="entry name" value="ZP_dom"/>
</dbReference>
<dbReference type="InterPro" id="IPR055355">
    <property type="entry name" value="ZP-C"/>
</dbReference>
<dbReference type="PANTHER" id="PTHR14002">
    <property type="entry name" value="ENDOGLIN/TGF-BETA RECEPTOR TYPE III"/>
    <property type="match status" value="1"/>
</dbReference>
<feature type="signal peptide" evidence="4">
    <location>
        <begin position="1"/>
        <end position="19"/>
    </location>
</feature>